<proteinExistence type="predicted"/>
<dbReference type="Proteomes" id="UP000269883">
    <property type="component" value="Chromosome"/>
</dbReference>
<evidence type="ECO:0000259" key="1">
    <source>
        <dbReference type="PROSITE" id="PS50102"/>
    </source>
</evidence>
<dbReference type="InterPro" id="IPR012677">
    <property type="entry name" value="Nucleotide-bd_a/b_plait_sf"/>
</dbReference>
<keyword evidence="3" id="KW-1185">Reference proteome</keyword>
<gene>
    <name evidence="2" type="ORF">DFE_0018</name>
</gene>
<name>A0A2Z6AU35_9BACT</name>
<dbReference type="SMART" id="SM00360">
    <property type="entry name" value="RRM"/>
    <property type="match status" value="1"/>
</dbReference>
<accession>A0A2Z6AU35</accession>
<dbReference type="KEGG" id="dfl:DFE_0018"/>
<dbReference type="InterPro" id="IPR000504">
    <property type="entry name" value="RRM_dom"/>
</dbReference>
<dbReference type="SUPFAM" id="SSF54928">
    <property type="entry name" value="RNA-binding domain, RBD"/>
    <property type="match status" value="1"/>
</dbReference>
<dbReference type="RefSeq" id="WP_126375560.1">
    <property type="nucleotide sequence ID" value="NZ_AP017378.1"/>
</dbReference>
<dbReference type="OrthoDB" id="9798855at2"/>
<reference evidence="2 3" key="1">
    <citation type="journal article" date="2018" name="Sci. Adv.">
        <title>Multi-heme cytochromes provide a pathway for survival in energy-limited environments.</title>
        <authorList>
            <person name="Deng X."/>
            <person name="Dohmae N."/>
            <person name="Nealson K.H."/>
            <person name="Hashimoto K."/>
            <person name="Okamoto A."/>
        </authorList>
    </citation>
    <scope>NUCLEOTIDE SEQUENCE [LARGE SCALE GENOMIC DNA]</scope>
    <source>
        <strain evidence="2 3">IS5</strain>
    </source>
</reference>
<sequence length="86" mass="9466">MSVNLFVGNLPFSASEDDVRRLFEEHGPVSEIRLVTDRFSGTPRGFGFVIMDAEAAKVAQQALDGIQFCGRTLRVDQARDPQPARG</sequence>
<dbReference type="PANTHER" id="PTHR45735">
    <property type="entry name" value="CLEAVAGE STIMULATION FACTOR SUBUNIT 2"/>
    <property type="match status" value="1"/>
</dbReference>
<dbReference type="Gene3D" id="3.30.70.330">
    <property type="match status" value="1"/>
</dbReference>
<dbReference type="EMBL" id="AP017378">
    <property type="protein sequence ID" value="BBD06744.1"/>
    <property type="molecule type" value="Genomic_DNA"/>
</dbReference>
<dbReference type="PROSITE" id="PS50102">
    <property type="entry name" value="RRM"/>
    <property type="match status" value="1"/>
</dbReference>
<organism evidence="2 3">
    <name type="scientific">Desulfovibrio ferrophilus</name>
    <dbReference type="NCBI Taxonomy" id="241368"/>
    <lineage>
        <taxon>Bacteria</taxon>
        <taxon>Pseudomonadati</taxon>
        <taxon>Thermodesulfobacteriota</taxon>
        <taxon>Desulfovibrionia</taxon>
        <taxon>Desulfovibrionales</taxon>
        <taxon>Desulfovibrionaceae</taxon>
        <taxon>Desulfovibrio</taxon>
    </lineage>
</organism>
<feature type="domain" description="RRM" evidence="1">
    <location>
        <begin position="3"/>
        <end position="80"/>
    </location>
</feature>
<evidence type="ECO:0000313" key="3">
    <source>
        <dbReference type="Proteomes" id="UP000269883"/>
    </source>
</evidence>
<dbReference type="InterPro" id="IPR035979">
    <property type="entry name" value="RBD_domain_sf"/>
</dbReference>
<protein>
    <submittedName>
        <fullName evidence="2">RRM domain-containing RNA-binding protein</fullName>
    </submittedName>
</protein>
<dbReference type="GO" id="GO:0003729">
    <property type="term" value="F:mRNA binding"/>
    <property type="evidence" value="ECO:0007669"/>
    <property type="project" value="TreeGrafter"/>
</dbReference>
<dbReference type="PANTHER" id="PTHR45735:SF2">
    <property type="entry name" value="CLEAVAGE STIMULATION FACTOR SUBUNIT 2"/>
    <property type="match status" value="1"/>
</dbReference>
<dbReference type="Pfam" id="PF00076">
    <property type="entry name" value="RRM_1"/>
    <property type="match status" value="1"/>
</dbReference>
<evidence type="ECO:0000313" key="2">
    <source>
        <dbReference type="EMBL" id="BBD06744.1"/>
    </source>
</evidence>
<dbReference type="AlphaFoldDB" id="A0A2Z6AU35"/>